<gene>
    <name evidence="1" type="ORF">DPM35_13960</name>
</gene>
<accession>A0A330GQ60</accession>
<proteinExistence type="predicted"/>
<organism evidence="1 2">
    <name type="scientific">Mesorhizobium atlanticum</name>
    <dbReference type="NCBI Taxonomy" id="2233532"/>
    <lineage>
        <taxon>Bacteria</taxon>
        <taxon>Pseudomonadati</taxon>
        <taxon>Pseudomonadota</taxon>
        <taxon>Alphaproteobacteria</taxon>
        <taxon>Hyphomicrobiales</taxon>
        <taxon>Phyllobacteriaceae</taxon>
        <taxon>Mesorhizobium</taxon>
    </lineage>
</organism>
<dbReference type="AlphaFoldDB" id="A0A330GQ60"/>
<dbReference type="Proteomes" id="UP000251956">
    <property type="component" value="Unassembled WGS sequence"/>
</dbReference>
<name>A0A330GQ60_9HYPH</name>
<sequence>MITLPPPAEFWLPPKPAIIRHAPDIKVPDLKHGILPGIAPKLASNAPLAASYVTNATDSSAATTYTFSNHAIGAAATNRYILVQVSGTVSAVSRNITSITVGGSTPTTLATTSGTTQRGCQGFYIISIPTGTTATTVVTFDGSMQCAQLSVWRLTGLSSLTAVDTQYVESSSTTNLSCTINVKNGGAIFAGSVNRGNLPTQTWSGANKENGAVVNTFTFSSADATGLAAQTGRAVSIAWSGGSGFQGTLLAVSLR</sequence>
<reference evidence="1 2" key="2">
    <citation type="submission" date="2018-07" db="EMBL/GenBank/DDBJ databases">
        <title>Diversity of Mesorhizobium strains in Brazil.</title>
        <authorList>
            <person name="Helene L.C.F."/>
            <person name="Dall'Agnol R."/>
            <person name="Delamuta J.R.M."/>
            <person name="Hungria M."/>
        </authorList>
    </citation>
    <scope>NUCLEOTIDE SEQUENCE [LARGE SCALE GENOMIC DNA]</scope>
    <source>
        <strain evidence="1 2">CNPSo 3140</strain>
    </source>
</reference>
<protein>
    <submittedName>
        <fullName evidence="1">Uncharacterized protein</fullName>
    </submittedName>
</protein>
<evidence type="ECO:0000313" key="2">
    <source>
        <dbReference type="Proteomes" id="UP000251956"/>
    </source>
</evidence>
<dbReference type="RefSeq" id="WP_112127876.1">
    <property type="nucleotide sequence ID" value="NZ_QMBQ01000004.1"/>
</dbReference>
<keyword evidence="2" id="KW-1185">Reference proteome</keyword>
<reference evidence="2" key="1">
    <citation type="submission" date="2018-06" db="EMBL/GenBank/DDBJ databases">
        <authorList>
            <person name="Helene L.C."/>
            <person name="Dall'Agnol R."/>
            <person name="Delamuta J.R."/>
            <person name="Hungria M."/>
        </authorList>
    </citation>
    <scope>NUCLEOTIDE SEQUENCE [LARGE SCALE GENOMIC DNA]</scope>
    <source>
        <strain evidence="2">CNPSo 3140</strain>
    </source>
</reference>
<evidence type="ECO:0000313" key="1">
    <source>
        <dbReference type="EMBL" id="RAZ75849.1"/>
    </source>
</evidence>
<comment type="caution">
    <text evidence="1">The sequence shown here is derived from an EMBL/GenBank/DDBJ whole genome shotgun (WGS) entry which is preliminary data.</text>
</comment>
<dbReference type="EMBL" id="QMBQ01000004">
    <property type="protein sequence ID" value="RAZ75849.1"/>
    <property type="molecule type" value="Genomic_DNA"/>
</dbReference>